<dbReference type="PATRIC" id="fig|931276.5.peg.5672"/>
<dbReference type="KEGG" id="csr:Cspa_c56270"/>
<proteinExistence type="predicted"/>
<accession>M1M199</accession>
<dbReference type="HOGENOM" id="CLU_1452121_0_0_9"/>
<evidence type="ECO:0008006" key="3">
    <source>
        <dbReference type="Google" id="ProtNLM"/>
    </source>
</evidence>
<keyword evidence="2" id="KW-1185">Reference proteome</keyword>
<dbReference type="SUPFAM" id="SSF47240">
    <property type="entry name" value="Ferritin-like"/>
    <property type="match status" value="1"/>
</dbReference>
<sequence length="183" mass="21061">MKCTICGMDINEKNYNFNEGAFANKNSIDNIMYCPFCGVNKEYLSENSEIIEVKANLLDEKTLQILDHAVKLELFNGDFYRTAASKAKDNEIKKMFEALSVIETFHSKVHQRLGGFTKVPELNKVSYDKYNSDSALLKLAKQKEEHAISYYEKYKNEVNDNNLVAIFEALSIVEREHIILVEE</sequence>
<reference evidence="1 2" key="1">
    <citation type="submission" date="2013-02" db="EMBL/GenBank/DDBJ databases">
        <title>Genome sequence of Clostridium saccharoperbutylacetonicum N1-4(HMT).</title>
        <authorList>
            <person name="Poehlein A."/>
            <person name="Daniel R."/>
        </authorList>
    </citation>
    <scope>NUCLEOTIDE SEQUENCE [LARGE SCALE GENOMIC DNA]</scope>
    <source>
        <strain evidence="2">N1-4(HMT)</strain>
    </source>
</reference>
<gene>
    <name evidence="1" type="ORF">Cspa_c56270</name>
</gene>
<dbReference type="Gene3D" id="1.20.1260.10">
    <property type="match status" value="1"/>
</dbReference>
<protein>
    <recommendedName>
        <fullName evidence="3">Rubrerythrin</fullName>
    </recommendedName>
</protein>
<dbReference type="AlphaFoldDB" id="M1M199"/>
<dbReference type="InterPro" id="IPR009078">
    <property type="entry name" value="Ferritin-like_SF"/>
</dbReference>
<dbReference type="InterPro" id="IPR012347">
    <property type="entry name" value="Ferritin-like"/>
</dbReference>
<dbReference type="OrthoDB" id="1926194at2"/>
<evidence type="ECO:0000313" key="1">
    <source>
        <dbReference type="EMBL" id="AGF59355.1"/>
    </source>
</evidence>
<evidence type="ECO:0000313" key="2">
    <source>
        <dbReference type="Proteomes" id="UP000011728"/>
    </source>
</evidence>
<dbReference type="Pfam" id="PF13668">
    <property type="entry name" value="Ferritin_2"/>
    <property type="match status" value="1"/>
</dbReference>
<name>M1M199_9CLOT</name>
<dbReference type="Proteomes" id="UP000011728">
    <property type="component" value="Chromosome"/>
</dbReference>
<organism evidence="1 2">
    <name type="scientific">Clostridium saccharoperbutylacetonicum N1-4(HMT)</name>
    <dbReference type="NCBI Taxonomy" id="931276"/>
    <lineage>
        <taxon>Bacteria</taxon>
        <taxon>Bacillati</taxon>
        <taxon>Bacillota</taxon>
        <taxon>Clostridia</taxon>
        <taxon>Eubacteriales</taxon>
        <taxon>Clostridiaceae</taxon>
        <taxon>Clostridium</taxon>
    </lineage>
</organism>
<dbReference type="EMBL" id="CP004121">
    <property type="protein sequence ID" value="AGF59355.1"/>
    <property type="molecule type" value="Genomic_DNA"/>
</dbReference>
<dbReference type="STRING" id="36745.CLSAP_53760"/>
<dbReference type="eggNOG" id="COG1633">
    <property type="taxonomic scope" value="Bacteria"/>
</dbReference>
<dbReference type="RefSeq" id="WP_015395662.1">
    <property type="nucleotide sequence ID" value="NC_020291.1"/>
</dbReference>